<proteinExistence type="predicted"/>
<gene>
    <name evidence="11" type="ORF">AV656_05550</name>
</gene>
<dbReference type="RefSeq" id="WP_063179800.1">
    <property type="nucleotide sequence ID" value="NZ_LQNT01000009.1"/>
</dbReference>
<keyword evidence="3 7" id="KW-0479">Metal-binding</keyword>
<dbReference type="NCBIfam" id="NF045774">
    <property type="entry name" value="cytochro_C551"/>
    <property type="match status" value="1"/>
</dbReference>
<name>A0A163FCI9_9BACL</name>
<dbReference type="InterPro" id="IPR036909">
    <property type="entry name" value="Cyt_c-like_dom_sf"/>
</dbReference>
<keyword evidence="5 7" id="KW-0408">Iron</keyword>
<dbReference type="GO" id="GO:0005506">
    <property type="term" value="F:iron ion binding"/>
    <property type="evidence" value="ECO:0007669"/>
    <property type="project" value="InterPro"/>
</dbReference>
<evidence type="ECO:0000256" key="1">
    <source>
        <dbReference type="ARBA" id="ARBA00022448"/>
    </source>
</evidence>
<evidence type="ECO:0000256" key="8">
    <source>
        <dbReference type="SAM" id="MobiDB-lite"/>
    </source>
</evidence>
<feature type="domain" description="Cytochrome c" evidence="10">
    <location>
        <begin position="47"/>
        <end position="121"/>
    </location>
</feature>
<protein>
    <submittedName>
        <fullName evidence="11">Cytochrome C-553</fullName>
    </submittedName>
</protein>
<keyword evidence="9" id="KW-0732">Signal</keyword>
<dbReference type="InterPro" id="IPR051811">
    <property type="entry name" value="Cytochrome_c550/c551-like"/>
</dbReference>
<dbReference type="InterPro" id="IPR012218">
    <property type="entry name" value="Cyt_c_BACSU-c550-type"/>
</dbReference>
<keyword evidence="4" id="KW-0249">Electron transport</keyword>
<dbReference type="Gene3D" id="1.10.760.10">
    <property type="entry name" value="Cytochrome c-like domain"/>
    <property type="match status" value="1"/>
</dbReference>
<feature type="binding site" description="covalent" evidence="6">
    <location>
        <position position="63"/>
    </location>
    <ligand>
        <name>heme c</name>
        <dbReference type="ChEBI" id="CHEBI:61717"/>
    </ligand>
</feature>
<comment type="caution">
    <text evidence="11">The sequence shown here is derived from an EMBL/GenBank/DDBJ whole genome shotgun (WGS) entry which is preliminary data.</text>
</comment>
<evidence type="ECO:0000259" key="10">
    <source>
        <dbReference type="PROSITE" id="PS51007"/>
    </source>
</evidence>
<dbReference type="Proteomes" id="UP000076490">
    <property type="component" value="Unassembled WGS sequence"/>
</dbReference>
<evidence type="ECO:0000256" key="4">
    <source>
        <dbReference type="ARBA" id="ARBA00022982"/>
    </source>
</evidence>
<evidence type="ECO:0000256" key="7">
    <source>
        <dbReference type="PIRSR" id="PIRSR000025-2"/>
    </source>
</evidence>
<keyword evidence="2 6" id="KW-0349">Heme</keyword>
<dbReference type="PROSITE" id="PS51007">
    <property type="entry name" value="CYTC"/>
    <property type="match status" value="1"/>
</dbReference>
<evidence type="ECO:0000256" key="2">
    <source>
        <dbReference type="ARBA" id="ARBA00022617"/>
    </source>
</evidence>
<keyword evidence="1" id="KW-0813">Transport</keyword>
<accession>A0A163FCI9</accession>
<comment type="PTM">
    <text evidence="6">Binds 1 heme c group covalently per subunit.</text>
</comment>
<feature type="binding site" description="axial binding residue" evidence="7">
    <location>
        <position position="64"/>
    </location>
    <ligand>
        <name>heme c</name>
        <dbReference type="ChEBI" id="CHEBI:61717"/>
    </ligand>
    <ligandPart>
        <name>Fe</name>
        <dbReference type="ChEBI" id="CHEBI:18248"/>
    </ligandPart>
</feature>
<dbReference type="PANTHER" id="PTHR37823">
    <property type="entry name" value="CYTOCHROME C-553-LIKE"/>
    <property type="match status" value="1"/>
</dbReference>
<dbReference type="AlphaFoldDB" id="A0A163FCI9"/>
<dbReference type="GO" id="GO:0020037">
    <property type="term" value="F:heme binding"/>
    <property type="evidence" value="ECO:0007669"/>
    <property type="project" value="InterPro"/>
</dbReference>
<dbReference type="Pfam" id="PF13442">
    <property type="entry name" value="Cytochrome_CBB3"/>
    <property type="match status" value="1"/>
</dbReference>
<dbReference type="PANTHER" id="PTHR37823:SF4">
    <property type="entry name" value="MENAQUINOL-CYTOCHROME C REDUCTASE CYTOCHROME B_C SUBUNIT"/>
    <property type="match status" value="1"/>
</dbReference>
<organism evidence="11 12">
    <name type="scientific">Bhargavaea cecembensis</name>
    <dbReference type="NCBI Taxonomy" id="394098"/>
    <lineage>
        <taxon>Bacteria</taxon>
        <taxon>Bacillati</taxon>
        <taxon>Bacillota</taxon>
        <taxon>Bacilli</taxon>
        <taxon>Bacillales</taxon>
        <taxon>Caryophanaceae</taxon>
        <taxon>Bhargavaea</taxon>
    </lineage>
</organism>
<evidence type="ECO:0000256" key="6">
    <source>
        <dbReference type="PIRSR" id="PIRSR000025-1"/>
    </source>
</evidence>
<evidence type="ECO:0000313" key="12">
    <source>
        <dbReference type="Proteomes" id="UP000076490"/>
    </source>
</evidence>
<sequence>MKKKLLAMLFGSALILGACGGGNDTAEDEAEKGNDNTATEESAGENAAGVDPEKVVQQKCISCHGENLEGQGNFPALNDVGSRLSKDEIHDIVANGKGAMPGGLVEGEELDAVVQWLSEKK</sequence>
<feature type="binding site" description="covalent" evidence="6">
    <location>
        <position position="60"/>
    </location>
    <ligand>
        <name>heme c</name>
        <dbReference type="ChEBI" id="CHEBI:61717"/>
    </ligand>
</feature>
<dbReference type="InterPro" id="IPR054782">
    <property type="entry name" value="Cytochro_C551"/>
</dbReference>
<evidence type="ECO:0000256" key="9">
    <source>
        <dbReference type="SAM" id="SignalP"/>
    </source>
</evidence>
<dbReference type="OrthoDB" id="7933886at2"/>
<evidence type="ECO:0000256" key="3">
    <source>
        <dbReference type="ARBA" id="ARBA00022723"/>
    </source>
</evidence>
<evidence type="ECO:0000256" key="5">
    <source>
        <dbReference type="ARBA" id="ARBA00023004"/>
    </source>
</evidence>
<feature type="signal peptide" evidence="9">
    <location>
        <begin position="1"/>
        <end position="20"/>
    </location>
</feature>
<dbReference type="EMBL" id="LQNT01000009">
    <property type="protein sequence ID" value="KZE38381.1"/>
    <property type="molecule type" value="Genomic_DNA"/>
</dbReference>
<dbReference type="PIRSF" id="PIRSF000025">
    <property type="entry name" value="Cytc_Bsub_c550"/>
    <property type="match status" value="1"/>
</dbReference>
<dbReference type="SUPFAM" id="SSF46626">
    <property type="entry name" value="Cytochrome c"/>
    <property type="match status" value="1"/>
</dbReference>
<reference evidence="11 12" key="1">
    <citation type="submission" date="2016-01" db="EMBL/GenBank/DDBJ databases">
        <title>Whole genome sequencing of Bhargavaea cecembensis T14.</title>
        <authorList>
            <person name="Hong K.W."/>
        </authorList>
    </citation>
    <scope>NUCLEOTIDE SEQUENCE [LARGE SCALE GENOMIC DNA]</scope>
    <source>
        <strain evidence="11 12">T14</strain>
    </source>
</reference>
<dbReference type="PROSITE" id="PS51257">
    <property type="entry name" value="PROKAR_LIPOPROTEIN"/>
    <property type="match status" value="1"/>
</dbReference>
<feature type="chain" id="PRO_5038772230" evidence="9">
    <location>
        <begin position="21"/>
        <end position="121"/>
    </location>
</feature>
<dbReference type="GO" id="GO:0009055">
    <property type="term" value="F:electron transfer activity"/>
    <property type="evidence" value="ECO:0007669"/>
    <property type="project" value="InterPro"/>
</dbReference>
<feature type="region of interest" description="Disordered" evidence="8">
    <location>
        <begin position="21"/>
        <end position="52"/>
    </location>
</feature>
<dbReference type="InterPro" id="IPR009056">
    <property type="entry name" value="Cyt_c-like_dom"/>
</dbReference>
<dbReference type="GO" id="GO:0016020">
    <property type="term" value="C:membrane"/>
    <property type="evidence" value="ECO:0007669"/>
    <property type="project" value="InterPro"/>
</dbReference>
<feature type="binding site" description="axial binding residue" evidence="7">
    <location>
        <position position="100"/>
    </location>
    <ligand>
        <name>heme c</name>
        <dbReference type="ChEBI" id="CHEBI:61717"/>
    </ligand>
    <ligandPart>
        <name>Fe</name>
        <dbReference type="ChEBI" id="CHEBI:18248"/>
    </ligandPart>
</feature>
<evidence type="ECO:0000313" key="11">
    <source>
        <dbReference type="EMBL" id="KZE38381.1"/>
    </source>
</evidence>